<evidence type="ECO:0000313" key="1">
    <source>
        <dbReference type="EMBL" id="CAB3385214.1"/>
    </source>
</evidence>
<reference evidence="1 2" key="1">
    <citation type="submission" date="2020-04" db="EMBL/GenBank/DDBJ databases">
        <authorList>
            <person name="Alioto T."/>
            <person name="Alioto T."/>
            <person name="Gomez Garrido J."/>
        </authorList>
    </citation>
    <scope>NUCLEOTIDE SEQUENCE [LARGE SCALE GENOMIC DNA]</scope>
</reference>
<name>A0A8S1DYW5_9INSE</name>
<dbReference type="Proteomes" id="UP000494165">
    <property type="component" value="Unassembled WGS sequence"/>
</dbReference>
<dbReference type="EMBL" id="CADEPI010000399">
    <property type="protein sequence ID" value="CAB3385214.1"/>
    <property type="molecule type" value="Genomic_DNA"/>
</dbReference>
<comment type="caution">
    <text evidence="1">The sequence shown here is derived from an EMBL/GenBank/DDBJ whole genome shotgun (WGS) entry which is preliminary data.</text>
</comment>
<sequence length="144" mass="16406">MLGIPSKYESLVNKPKLFFGTPAWHPWTKANCGKLTRTQNRALHFIHGHHIPPLEKQNMLSVPPQLVYNDLLFFQKSLCGLKDYDEMARITEGRVHRGDDALHPRLQQPPARTELGQSVFDFRFVGVWNPAPPTLEDCSAAQFS</sequence>
<evidence type="ECO:0000313" key="2">
    <source>
        <dbReference type="Proteomes" id="UP000494165"/>
    </source>
</evidence>
<dbReference type="AlphaFoldDB" id="A0A8S1DYW5"/>
<accession>A0A8S1DYW5</accession>
<protein>
    <submittedName>
        <fullName evidence="1">Uncharacterized protein</fullName>
    </submittedName>
</protein>
<proteinExistence type="predicted"/>
<organism evidence="1 2">
    <name type="scientific">Cloeon dipterum</name>
    <dbReference type="NCBI Taxonomy" id="197152"/>
    <lineage>
        <taxon>Eukaryota</taxon>
        <taxon>Metazoa</taxon>
        <taxon>Ecdysozoa</taxon>
        <taxon>Arthropoda</taxon>
        <taxon>Hexapoda</taxon>
        <taxon>Insecta</taxon>
        <taxon>Pterygota</taxon>
        <taxon>Palaeoptera</taxon>
        <taxon>Ephemeroptera</taxon>
        <taxon>Pisciforma</taxon>
        <taxon>Baetidae</taxon>
        <taxon>Cloeon</taxon>
    </lineage>
</organism>
<gene>
    <name evidence="1" type="ORF">CLODIP_2_CD02018</name>
</gene>
<keyword evidence="2" id="KW-1185">Reference proteome</keyword>